<evidence type="ECO:0000313" key="1">
    <source>
        <dbReference type="EMBL" id="AYV75452.1"/>
    </source>
</evidence>
<dbReference type="EMBL" id="MK071979">
    <property type="protein sequence ID" value="AYV75452.1"/>
    <property type="molecule type" value="Genomic_DNA"/>
</dbReference>
<gene>
    <name evidence="1" type="ORF">Terrestrivirus1_326</name>
</gene>
<sequence length="96" mass="11373">MFSLISRINYINPVNTINTVRFAAQSFIARNLHRKAYYGLSKQGYRFTNQTIRKIKDAPIGTEITVNQYDTLPYKMQGQFSQIYWRNELVGYKKRN</sequence>
<proteinExistence type="predicted"/>
<reference evidence="1" key="1">
    <citation type="submission" date="2018-10" db="EMBL/GenBank/DDBJ databases">
        <title>Hidden diversity of soil giant viruses.</title>
        <authorList>
            <person name="Schulz F."/>
            <person name="Alteio L."/>
            <person name="Goudeau D."/>
            <person name="Ryan E.M."/>
            <person name="Malmstrom R.R."/>
            <person name="Blanchard J."/>
            <person name="Woyke T."/>
        </authorList>
    </citation>
    <scope>NUCLEOTIDE SEQUENCE</scope>
    <source>
        <strain evidence="1">TEV1</strain>
    </source>
</reference>
<accession>A0A3G4ZKT8</accession>
<organism evidence="1">
    <name type="scientific">Terrestrivirus sp</name>
    <dbReference type="NCBI Taxonomy" id="2487775"/>
    <lineage>
        <taxon>Viruses</taxon>
        <taxon>Varidnaviria</taxon>
        <taxon>Bamfordvirae</taxon>
        <taxon>Nucleocytoviricota</taxon>
        <taxon>Megaviricetes</taxon>
        <taxon>Imitervirales</taxon>
        <taxon>Mimiviridae</taxon>
        <taxon>Klosneuvirinae</taxon>
    </lineage>
</organism>
<name>A0A3G4ZKT8_9VIRU</name>
<protein>
    <submittedName>
        <fullName evidence="1">Uncharacterized protein</fullName>
    </submittedName>
</protein>